<dbReference type="GO" id="GO:0005737">
    <property type="term" value="C:cytoplasm"/>
    <property type="evidence" value="ECO:0007669"/>
    <property type="project" value="TreeGrafter"/>
</dbReference>
<evidence type="ECO:0000313" key="10">
    <source>
        <dbReference type="EMBL" id="KKF96353.1"/>
    </source>
</evidence>
<dbReference type="Gene3D" id="3.40.605.10">
    <property type="entry name" value="Aldehyde Dehydrogenase, Chain A, domain 1"/>
    <property type="match status" value="1"/>
</dbReference>
<evidence type="ECO:0000313" key="11">
    <source>
        <dbReference type="Proteomes" id="UP000034841"/>
    </source>
</evidence>
<evidence type="ECO:0000256" key="3">
    <source>
        <dbReference type="ARBA" id="ARBA00023002"/>
    </source>
</evidence>
<evidence type="ECO:0000256" key="8">
    <source>
        <dbReference type="RuleBase" id="RU365091"/>
    </source>
</evidence>
<dbReference type="InterPro" id="IPR050740">
    <property type="entry name" value="Aldehyde_DH_Superfamily"/>
</dbReference>
<feature type="domain" description="Aldehyde dehydrogenase" evidence="9">
    <location>
        <begin position="21"/>
        <end position="482"/>
    </location>
</feature>
<accession>A0A0F8BUW1</accession>
<dbReference type="Gene3D" id="3.40.309.10">
    <property type="entry name" value="Aldehyde Dehydrogenase, Chain A, domain 2"/>
    <property type="match status" value="1"/>
</dbReference>
<dbReference type="EC" id="1.2.1.16" evidence="8"/>
<dbReference type="GO" id="GO:0004777">
    <property type="term" value="F:succinate-semialdehyde dehydrogenase (NAD+) activity"/>
    <property type="evidence" value="ECO:0007669"/>
    <property type="project" value="UniProtKB-UniRule"/>
</dbReference>
<comment type="catalytic activity">
    <reaction evidence="5 8">
        <text>succinate semialdehyde + NAD(+) + H2O = succinate + NADH + 2 H(+)</text>
        <dbReference type="Rhea" id="RHEA:13217"/>
        <dbReference type="ChEBI" id="CHEBI:15377"/>
        <dbReference type="ChEBI" id="CHEBI:15378"/>
        <dbReference type="ChEBI" id="CHEBI:30031"/>
        <dbReference type="ChEBI" id="CHEBI:57540"/>
        <dbReference type="ChEBI" id="CHEBI:57706"/>
        <dbReference type="ChEBI" id="CHEBI:57945"/>
        <dbReference type="EC" id="1.2.1.16"/>
    </reaction>
</comment>
<evidence type="ECO:0000259" key="9">
    <source>
        <dbReference type="Pfam" id="PF00171"/>
    </source>
</evidence>
<comment type="similarity">
    <text evidence="2 7">Belongs to the aldehyde dehydrogenase family.</text>
</comment>
<dbReference type="OrthoDB" id="310895at2759"/>
<dbReference type="AlphaFoldDB" id="A0A0F8BUW1"/>
<keyword evidence="3 7" id="KW-0560">Oxidoreductase</keyword>
<dbReference type="PANTHER" id="PTHR43353:SF5">
    <property type="entry name" value="SUCCINATE-SEMIALDEHYDE DEHYDROGENASE, MITOCHONDRIAL"/>
    <property type="match status" value="1"/>
</dbReference>
<comment type="catalytic activity">
    <reaction evidence="4 8">
        <text>succinate semialdehyde + NADP(+) + H2O = succinate + NADPH + 2 H(+)</text>
        <dbReference type="Rhea" id="RHEA:13213"/>
        <dbReference type="ChEBI" id="CHEBI:15377"/>
        <dbReference type="ChEBI" id="CHEBI:15378"/>
        <dbReference type="ChEBI" id="CHEBI:30031"/>
        <dbReference type="ChEBI" id="CHEBI:57706"/>
        <dbReference type="ChEBI" id="CHEBI:57783"/>
        <dbReference type="ChEBI" id="CHEBI:58349"/>
        <dbReference type="EC" id="1.2.1.16"/>
    </reaction>
</comment>
<dbReference type="GO" id="GO:0046394">
    <property type="term" value="P:carboxylic acid biosynthetic process"/>
    <property type="evidence" value="ECO:0007669"/>
    <property type="project" value="UniProtKB-ARBA"/>
</dbReference>
<dbReference type="GO" id="GO:0036243">
    <property type="term" value="F:succinate-semialdehyde dehydrogenase (NADP+) activity"/>
    <property type="evidence" value="ECO:0007669"/>
    <property type="project" value="RHEA"/>
</dbReference>
<dbReference type="GO" id="GO:0004030">
    <property type="term" value="F:aldehyde dehydrogenase [NAD(P)+] activity"/>
    <property type="evidence" value="ECO:0007669"/>
    <property type="project" value="UniProtKB-ARBA"/>
</dbReference>
<dbReference type="CDD" id="cd07103">
    <property type="entry name" value="ALDH_F5_SSADH_GabD"/>
    <property type="match status" value="1"/>
</dbReference>
<dbReference type="SUPFAM" id="SSF53720">
    <property type="entry name" value="ALDH-like"/>
    <property type="match status" value="1"/>
</dbReference>
<dbReference type="FunFam" id="3.40.605.10:FF:000005">
    <property type="entry name" value="Succinate-semialdehyde dehydrogenase I"/>
    <property type="match status" value="1"/>
</dbReference>
<dbReference type="EMBL" id="LBBL01000047">
    <property type="protein sequence ID" value="KKF96353.1"/>
    <property type="molecule type" value="Genomic_DNA"/>
</dbReference>
<name>A0A0F8BUW1_CERFI</name>
<sequence length="487" mass="52054">MKFELKDASLLKTKCYVNGEWVGAASGLEFDIENPSTAKTVAQCPDFDEADTTLAIKAAAAAFPTFKKTSARSRARLLRKWYDLMIENHEDLAQLITLENGKTLADSRTEVTYAANFLEWFSEEAPRINGDTIEASNPSARMITTREPIGVCGLIAPWNFPAAMITRKAGPALAAGCTLVIKTPGEAPLTALALAELAHRAGFPAGVVNFVTTLKHTPAVGKVLCTHPTIKKVSFTGSTPVGKLLMGQAASTLKKLSFELGGNAPFIVFEDADLDKAVAALVGCKFRVSGQTCVCANRIFVHKDVHDVFVRKLTNAIEPFVVGDGFNPASTHGPVIHGRAIAKVREHIEDAVRQGATIAAGGKALPELGPYFHQPTILTGMKAGMKVCSEETFGPLASIFQFETEDEVLALANEVDVGLAGYFFTRDASRCWRVAEALEVGMVGVNSGSVSDVAGPFGGVKESGFGREGSKYGIDEYLTTKMMMIGI</sequence>
<evidence type="ECO:0000256" key="4">
    <source>
        <dbReference type="ARBA" id="ARBA00050387"/>
    </source>
</evidence>
<evidence type="ECO:0000256" key="1">
    <source>
        <dbReference type="ARBA" id="ARBA00005176"/>
    </source>
</evidence>
<reference evidence="10 11" key="1">
    <citation type="submission" date="2015-04" db="EMBL/GenBank/DDBJ databases">
        <title>Genome sequence of Ceratocystis platani, a major pathogen of plane trees.</title>
        <authorList>
            <person name="Belbahri L."/>
        </authorList>
    </citation>
    <scope>NUCLEOTIDE SEQUENCE [LARGE SCALE GENOMIC DNA]</scope>
    <source>
        <strain evidence="10 11">CFO</strain>
    </source>
</reference>
<feature type="active site" evidence="6">
    <location>
        <position position="259"/>
    </location>
</feature>
<dbReference type="InterPro" id="IPR016163">
    <property type="entry name" value="Ald_DH_C"/>
</dbReference>
<evidence type="ECO:0000256" key="7">
    <source>
        <dbReference type="RuleBase" id="RU003345"/>
    </source>
</evidence>
<dbReference type="Proteomes" id="UP000034841">
    <property type="component" value="Unassembled WGS sequence"/>
</dbReference>
<dbReference type="UniPathway" id="UPA00733"/>
<dbReference type="PANTHER" id="PTHR43353">
    <property type="entry name" value="SUCCINATE-SEMIALDEHYDE DEHYDROGENASE, MITOCHONDRIAL"/>
    <property type="match status" value="1"/>
</dbReference>
<gene>
    <name evidence="10" type="ORF">CFO_g1310</name>
</gene>
<dbReference type="InterPro" id="IPR016161">
    <property type="entry name" value="Ald_DH/histidinol_DH"/>
</dbReference>
<dbReference type="FunFam" id="3.40.309.10:FF:000004">
    <property type="entry name" value="Succinate-semialdehyde dehydrogenase I"/>
    <property type="match status" value="1"/>
</dbReference>
<evidence type="ECO:0000256" key="2">
    <source>
        <dbReference type="ARBA" id="ARBA00009986"/>
    </source>
</evidence>
<proteinExistence type="inferred from homology"/>
<dbReference type="InterPro" id="IPR015590">
    <property type="entry name" value="Aldehyde_DH_dom"/>
</dbReference>
<dbReference type="NCBIfam" id="TIGR01780">
    <property type="entry name" value="SSADH"/>
    <property type="match status" value="1"/>
</dbReference>
<evidence type="ECO:0000256" key="5">
    <source>
        <dbReference type="ARBA" id="ARBA00052698"/>
    </source>
</evidence>
<comment type="caution">
    <text evidence="10">The sequence shown here is derived from an EMBL/GenBank/DDBJ whole genome shotgun (WGS) entry which is preliminary data.</text>
</comment>
<dbReference type="Pfam" id="PF00171">
    <property type="entry name" value="Aldedh"/>
    <property type="match status" value="1"/>
</dbReference>
<dbReference type="GO" id="GO:0009450">
    <property type="term" value="P:gamma-aminobutyric acid catabolic process"/>
    <property type="evidence" value="ECO:0007669"/>
    <property type="project" value="UniProtKB-UniPathway"/>
</dbReference>
<dbReference type="InterPro" id="IPR010102">
    <property type="entry name" value="Succ_semiAld_DH"/>
</dbReference>
<dbReference type="InterPro" id="IPR016162">
    <property type="entry name" value="Ald_DH_N"/>
</dbReference>
<protein>
    <recommendedName>
        <fullName evidence="8">Succinate-semialdehyde dehydrogenase</fullName>
        <ecNumber evidence="8">1.2.1.16</ecNumber>
    </recommendedName>
</protein>
<dbReference type="InterPro" id="IPR029510">
    <property type="entry name" value="Ald_DH_CS_GLU"/>
</dbReference>
<comment type="pathway">
    <text evidence="1 8">Amino-acid degradation; 4-aminobutanoate degradation.</text>
</comment>
<organism evidence="10 11">
    <name type="scientific">Ceratocystis fimbriata f. sp. platani</name>
    <dbReference type="NCBI Taxonomy" id="88771"/>
    <lineage>
        <taxon>Eukaryota</taxon>
        <taxon>Fungi</taxon>
        <taxon>Dikarya</taxon>
        <taxon>Ascomycota</taxon>
        <taxon>Pezizomycotina</taxon>
        <taxon>Sordariomycetes</taxon>
        <taxon>Hypocreomycetidae</taxon>
        <taxon>Microascales</taxon>
        <taxon>Ceratocystidaceae</taxon>
        <taxon>Ceratocystis</taxon>
    </lineage>
</organism>
<dbReference type="PROSITE" id="PS00687">
    <property type="entry name" value="ALDEHYDE_DEHYDR_GLU"/>
    <property type="match status" value="1"/>
</dbReference>
<keyword evidence="11" id="KW-1185">Reference proteome</keyword>
<dbReference type="FunFam" id="3.40.605.10:FF:000026">
    <property type="entry name" value="Aldehyde dehydrogenase, putative"/>
    <property type="match status" value="1"/>
</dbReference>
<evidence type="ECO:0000256" key="6">
    <source>
        <dbReference type="PROSITE-ProRule" id="PRU10007"/>
    </source>
</evidence>